<dbReference type="SUPFAM" id="SSF52540">
    <property type="entry name" value="P-loop containing nucleoside triphosphate hydrolases"/>
    <property type="match status" value="1"/>
</dbReference>
<gene>
    <name evidence="10" type="ORF">M3N64_08110</name>
</gene>
<dbReference type="Gene3D" id="1.20.1560.10">
    <property type="entry name" value="ABC transporter type 1, transmembrane domain"/>
    <property type="match status" value="1"/>
</dbReference>
<feature type="domain" description="ABC transmembrane type-1" evidence="9">
    <location>
        <begin position="20"/>
        <end position="303"/>
    </location>
</feature>
<evidence type="ECO:0000256" key="1">
    <source>
        <dbReference type="ARBA" id="ARBA00004651"/>
    </source>
</evidence>
<dbReference type="InterPro" id="IPR036640">
    <property type="entry name" value="ABC1_TM_sf"/>
</dbReference>
<reference evidence="10 11" key="1">
    <citation type="submission" date="2022-05" db="EMBL/GenBank/DDBJ databases">
        <title>Sporolactobacillus sp nov CPB3-1, isolated from tree bark (Mangifera indica L.).</title>
        <authorList>
            <person name="Phuengjayaem S."/>
            <person name="Tanasupawat S."/>
        </authorList>
    </citation>
    <scope>NUCLEOTIDE SEQUENCE [LARGE SCALE GENOMIC DNA]</scope>
    <source>
        <strain evidence="10 11">CPB3-1</strain>
    </source>
</reference>
<keyword evidence="5 7" id="KW-1133">Transmembrane helix</keyword>
<keyword evidence="6 7" id="KW-0472">Membrane</keyword>
<feature type="transmembrane region" description="Helical" evidence="7">
    <location>
        <begin position="280"/>
        <end position="301"/>
    </location>
</feature>
<dbReference type="EMBL" id="JAMAST010000007">
    <property type="protein sequence ID" value="MCL1631914.1"/>
    <property type="molecule type" value="Genomic_DNA"/>
</dbReference>
<evidence type="ECO:0000313" key="11">
    <source>
        <dbReference type="Proteomes" id="UP001203004"/>
    </source>
</evidence>
<dbReference type="InterPro" id="IPR003593">
    <property type="entry name" value="AAA+_ATPase"/>
</dbReference>
<dbReference type="Pfam" id="PF00005">
    <property type="entry name" value="ABC_tran"/>
    <property type="match status" value="1"/>
</dbReference>
<dbReference type="InterPro" id="IPR003439">
    <property type="entry name" value="ABC_transporter-like_ATP-bd"/>
</dbReference>
<protein>
    <submittedName>
        <fullName evidence="10">ABC transporter transmembrane domain-containing protein</fullName>
    </submittedName>
</protein>
<dbReference type="SMART" id="SM00382">
    <property type="entry name" value="AAA"/>
    <property type="match status" value="1"/>
</dbReference>
<dbReference type="InterPro" id="IPR039421">
    <property type="entry name" value="Type_1_exporter"/>
</dbReference>
<feature type="domain" description="ABC transporter" evidence="8">
    <location>
        <begin position="331"/>
        <end position="571"/>
    </location>
</feature>
<dbReference type="CDD" id="cd18541">
    <property type="entry name" value="ABC_6TM_TmrB_like"/>
    <property type="match status" value="1"/>
</dbReference>
<evidence type="ECO:0000256" key="5">
    <source>
        <dbReference type="ARBA" id="ARBA00022989"/>
    </source>
</evidence>
<dbReference type="InterPro" id="IPR017871">
    <property type="entry name" value="ABC_transporter-like_CS"/>
</dbReference>
<dbReference type="Proteomes" id="UP001203004">
    <property type="component" value="Unassembled WGS sequence"/>
</dbReference>
<proteinExistence type="predicted"/>
<organism evidence="10 11">
    <name type="scientific">Sporolactobacillus mangiferae</name>
    <dbReference type="NCBI Taxonomy" id="2940498"/>
    <lineage>
        <taxon>Bacteria</taxon>
        <taxon>Bacillati</taxon>
        <taxon>Bacillota</taxon>
        <taxon>Bacilli</taxon>
        <taxon>Bacillales</taxon>
        <taxon>Sporolactobacillaceae</taxon>
        <taxon>Sporolactobacillus</taxon>
    </lineage>
</organism>
<dbReference type="PROSITE" id="PS00211">
    <property type="entry name" value="ABC_TRANSPORTER_1"/>
    <property type="match status" value="1"/>
</dbReference>
<accession>A0ABT0MAM2</accession>
<dbReference type="InterPro" id="IPR011527">
    <property type="entry name" value="ABC1_TM_dom"/>
</dbReference>
<keyword evidence="4" id="KW-0067">ATP-binding</keyword>
<evidence type="ECO:0000256" key="6">
    <source>
        <dbReference type="ARBA" id="ARBA00023136"/>
    </source>
</evidence>
<keyword evidence="11" id="KW-1185">Reference proteome</keyword>
<dbReference type="PROSITE" id="PS50929">
    <property type="entry name" value="ABC_TM1F"/>
    <property type="match status" value="1"/>
</dbReference>
<comment type="subcellular location">
    <subcellularLocation>
        <location evidence="1">Cell membrane</location>
        <topology evidence="1">Multi-pass membrane protein</topology>
    </subcellularLocation>
</comment>
<feature type="transmembrane region" description="Helical" evidence="7">
    <location>
        <begin position="248"/>
        <end position="268"/>
    </location>
</feature>
<feature type="transmembrane region" description="Helical" evidence="7">
    <location>
        <begin position="135"/>
        <end position="156"/>
    </location>
</feature>
<dbReference type="Gene3D" id="3.40.50.300">
    <property type="entry name" value="P-loop containing nucleotide triphosphate hydrolases"/>
    <property type="match status" value="1"/>
</dbReference>
<dbReference type="PANTHER" id="PTHR43394:SF1">
    <property type="entry name" value="ATP-BINDING CASSETTE SUB-FAMILY B MEMBER 10, MITOCHONDRIAL"/>
    <property type="match status" value="1"/>
</dbReference>
<evidence type="ECO:0000256" key="3">
    <source>
        <dbReference type="ARBA" id="ARBA00022741"/>
    </source>
</evidence>
<feature type="transmembrane region" description="Helical" evidence="7">
    <location>
        <begin position="51"/>
        <end position="70"/>
    </location>
</feature>
<dbReference type="InterPro" id="IPR027417">
    <property type="entry name" value="P-loop_NTPase"/>
</dbReference>
<evidence type="ECO:0000256" key="7">
    <source>
        <dbReference type="SAM" id="Phobius"/>
    </source>
</evidence>
<dbReference type="PANTHER" id="PTHR43394">
    <property type="entry name" value="ATP-DEPENDENT PERMEASE MDL1, MITOCHONDRIAL"/>
    <property type="match status" value="1"/>
</dbReference>
<evidence type="ECO:0000259" key="9">
    <source>
        <dbReference type="PROSITE" id="PS50929"/>
    </source>
</evidence>
<evidence type="ECO:0000256" key="2">
    <source>
        <dbReference type="ARBA" id="ARBA00022692"/>
    </source>
</evidence>
<comment type="caution">
    <text evidence="10">The sequence shown here is derived from an EMBL/GenBank/DDBJ whole genome shotgun (WGS) entry which is preliminary data.</text>
</comment>
<dbReference type="PROSITE" id="PS50893">
    <property type="entry name" value="ABC_TRANSPORTER_2"/>
    <property type="match status" value="1"/>
</dbReference>
<evidence type="ECO:0000313" key="10">
    <source>
        <dbReference type="EMBL" id="MCL1631914.1"/>
    </source>
</evidence>
<feature type="transmembrane region" description="Helical" evidence="7">
    <location>
        <begin position="20"/>
        <end position="39"/>
    </location>
</feature>
<dbReference type="RefSeq" id="WP_249100836.1">
    <property type="nucleotide sequence ID" value="NZ_JAMAST010000007.1"/>
</dbReference>
<feature type="transmembrane region" description="Helical" evidence="7">
    <location>
        <begin position="162"/>
        <end position="179"/>
    </location>
</feature>
<dbReference type="SUPFAM" id="SSF90123">
    <property type="entry name" value="ABC transporter transmembrane region"/>
    <property type="match status" value="1"/>
</dbReference>
<evidence type="ECO:0000259" key="8">
    <source>
        <dbReference type="PROSITE" id="PS50893"/>
    </source>
</evidence>
<keyword evidence="2 7" id="KW-0812">Transmembrane</keyword>
<keyword evidence="3" id="KW-0547">Nucleotide-binding</keyword>
<name>A0ABT0MAM2_9BACL</name>
<evidence type="ECO:0000256" key="4">
    <source>
        <dbReference type="ARBA" id="ARBA00022840"/>
    </source>
</evidence>
<dbReference type="Pfam" id="PF00664">
    <property type="entry name" value="ABC_membrane"/>
    <property type="match status" value="1"/>
</dbReference>
<sequence length="585" mass="65147">MHIFIDLWWFFKQERLKYGFGILFLMLSSFLSMIPPYVVGVLVDSIRTRSLTPYGLGMWILFLIFIGIIYYFTGYIWRQCIFGSSIILAYQLRKSLYKHFTRLSPNFFQKRRIGDLMAHSTNDVNAVQVAAGEGILTLIDSVTMGGMVIVTMSVFINWKLTLITLLPMPIMAVLTMYYGNLLHKRFSKAQAAFSDLNDKVQENISGVRVIKAFGEEEAQIKLFRNASKDVVQKNIAVAKIDSLFDPTITFIVAICYFLALIFGATYVVHGSMTIGSLTSFTLYLGQLIWPMLAFGFLFNIVERGSASYDRIRRLLAIKPEIVDQPNASDQVPSGSLDYSIHHFQYPGSQASVLSEINFTVAQGQTLGIVGKTGAGKTTLLRLLLREFDLKDGQIKIGGTSIRDVTLNALRSAIGYVPQDHILFSATIAENIAFAKPEASQEEVERVAKLASIHEDILRFKEGYGTIVGERGVTLSGGQKQRISIARALLADPELLIFDDSLSAVDARTEVAILQALKTERKNKTTLISAHRLSAVEHADLIIVLEAGQIAERGTHEQLLKKKGWYAEMYAHQQLESLVSEGGGKA</sequence>